<evidence type="ECO:0000313" key="1">
    <source>
        <dbReference type="EMBL" id="KAI8025475.1"/>
    </source>
</evidence>
<protein>
    <submittedName>
        <fullName evidence="1">Uncharacterized protein</fullName>
    </submittedName>
</protein>
<reference evidence="1 2" key="1">
    <citation type="journal article" date="2022" name="Plant J.">
        <title>Chromosome-level genome of Camellia lanceoleosa provides a valuable resource for understanding genome evolution and self-incompatibility.</title>
        <authorList>
            <person name="Gong W."/>
            <person name="Xiao S."/>
            <person name="Wang L."/>
            <person name="Liao Z."/>
            <person name="Chang Y."/>
            <person name="Mo W."/>
            <person name="Hu G."/>
            <person name="Li W."/>
            <person name="Zhao G."/>
            <person name="Zhu H."/>
            <person name="Hu X."/>
            <person name="Ji K."/>
            <person name="Xiang X."/>
            <person name="Song Q."/>
            <person name="Yuan D."/>
            <person name="Jin S."/>
            <person name="Zhang L."/>
        </authorList>
    </citation>
    <scope>NUCLEOTIDE SEQUENCE [LARGE SCALE GENOMIC DNA]</scope>
    <source>
        <strain evidence="1">SQ_2022a</strain>
    </source>
</reference>
<name>A0ACC0IJ33_9ERIC</name>
<sequence length="76" mass="8681">MLGVDKVGNESDWTNAGGASGDEEEEEEDEVAAMFLWFDRWDVPSVYKPLFCTVVSRDEEDEEGHEKDNNEQIKIL</sequence>
<accession>A0ACC0IJ33</accession>
<keyword evidence="2" id="KW-1185">Reference proteome</keyword>
<evidence type="ECO:0000313" key="2">
    <source>
        <dbReference type="Proteomes" id="UP001060215"/>
    </source>
</evidence>
<comment type="caution">
    <text evidence="1">The sequence shown here is derived from an EMBL/GenBank/DDBJ whole genome shotgun (WGS) entry which is preliminary data.</text>
</comment>
<proteinExistence type="predicted"/>
<gene>
    <name evidence="1" type="ORF">LOK49_LG02G02555</name>
</gene>
<organism evidence="1 2">
    <name type="scientific">Camellia lanceoleosa</name>
    <dbReference type="NCBI Taxonomy" id="1840588"/>
    <lineage>
        <taxon>Eukaryota</taxon>
        <taxon>Viridiplantae</taxon>
        <taxon>Streptophyta</taxon>
        <taxon>Embryophyta</taxon>
        <taxon>Tracheophyta</taxon>
        <taxon>Spermatophyta</taxon>
        <taxon>Magnoliopsida</taxon>
        <taxon>eudicotyledons</taxon>
        <taxon>Gunneridae</taxon>
        <taxon>Pentapetalae</taxon>
        <taxon>asterids</taxon>
        <taxon>Ericales</taxon>
        <taxon>Theaceae</taxon>
        <taxon>Camellia</taxon>
    </lineage>
</organism>
<dbReference type="Proteomes" id="UP001060215">
    <property type="component" value="Chromosome 3"/>
</dbReference>
<dbReference type="EMBL" id="CM045760">
    <property type="protein sequence ID" value="KAI8025475.1"/>
    <property type="molecule type" value="Genomic_DNA"/>
</dbReference>